<dbReference type="InParanoid" id="A0A068V5J8"/>
<gene>
    <name evidence="2" type="ORF">GSCOC_T00016864001</name>
</gene>
<keyword evidence="3" id="KW-1185">Reference proteome</keyword>
<feature type="compositionally biased region" description="Polar residues" evidence="1">
    <location>
        <begin position="129"/>
        <end position="158"/>
    </location>
</feature>
<feature type="compositionally biased region" description="Basic and acidic residues" evidence="1">
    <location>
        <begin position="162"/>
        <end position="183"/>
    </location>
</feature>
<accession>A0A068V5J8</accession>
<dbReference type="OrthoDB" id="677721at2759"/>
<feature type="compositionally biased region" description="Low complexity" evidence="1">
    <location>
        <begin position="343"/>
        <end position="354"/>
    </location>
</feature>
<dbReference type="FunCoup" id="A0A068V5J8">
    <property type="interactions" value="821"/>
</dbReference>
<dbReference type="PhylomeDB" id="A0A068V5J8"/>
<protein>
    <submittedName>
        <fullName evidence="2">Uncharacterized protein</fullName>
    </submittedName>
</protein>
<dbReference type="EMBL" id="HG739196">
    <property type="protein sequence ID" value="CDP15941.1"/>
    <property type="molecule type" value="Genomic_DNA"/>
</dbReference>
<evidence type="ECO:0000256" key="1">
    <source>
        <dbReference type="SAM" id="MobiDB-lite"/>
    </source>
</evidence>
<dbReference type="Gramene" id="CDP15941">
    <property type="protein sequence ID" value="CDP15941"/>
    <property type="gene ID" value="GSCOC_T00016864001"/>
</dbReference>
<name>A0A068V5J8_COFCA</name>
<sequence>MSKLELLLDVKGSDLNFDGWWYDLILLKNMMEDKQLNLSRPLLSVRRHTSTVASEKDSKKNDQSSISSVTRPPPFYKSELKSGPVRNAGTVPFVWEQSPGMPKFERTLETHTERPPVAPKPPPGRVLKANQQDNDNSSKKLTVNKSQVGNPQGSQSASELGDSSRRFKITEDTVEEAHERKDDSEDEDEVFEDALDTLSRTESFFVNCSVSGISGLDDLDVMPSGTFSTDPQARDFMIGRFLPAAKAMVSETPQYAPAPKKRPVVQDNPRQLKKVVNADNRPQLRYGPTFAKHYSEFHDNGEEEESDDDYVEHENVPSKVCGLLPRFCFKSRLLNPLPGMSVRTRTPMSPTTRMLARSSSASTCSKTENELSSVDMSEQRSIDGSQTAELHEGKNNLNVKSSQISLKSQKYEKSLANGHGGVSSHYNESPASIDQRAFPVIPVEPQDASVDGCSSDEKSYRSFRDLLADQSPSEEVNSASPAVEKTLYVDTVHKGESPKKTCSLGMKGPSIEREMNDEILRSVDSSLIDHLSIADGGDPLKTISRKPLVFSLLPLADEPSQKIEKDNRKAFGEDQKLYQDGVDSKITQVPVKLTTQTLGKQTAKAEIVVNYHGISAEFPAPPPLPKSPSDSWLCRTLPSMSSKNSSILSHFGTGMNPRNQVSKTQSADPKWETIVKTTKVHHHHLRYSEEFLAAIPES</sequence>
<dbReference type="AlphaFoldDB" id="A0A068V5J8"/>
<dbReference type="PANTHER" id="PTHR33671">
    <property type="entry name" value="N-METHYLTRANSFERASE, PUTATIVE (DUF688)-RELATED"/>
    <property type="match status" value="1"/>
</dbReference>
<feature type="compositionally biased region" description="Polar residues" evidence="1">
    <location>
        <begin position="357"/>
        <end position="376"/>
    </location>
</feature>
<reference evidence="3" key="1">
    <citation type="journal article" date="2014" name="Science">
        <title>The coffee genome provides insight into the convergent evolution of caffeine biosynthesis.</title>
        <authorList>
            <person name="Denoeud F."/>
            <person name="Carretero-Paulet L."/>
            <person name="Dereeper A."/>
            <person name="Droc G."/>
            <person name="Guyot R."/>
            <person name="Pietrella M."/>
            <person name="Zheng C."/>
            <person name="Alberti A."/>
            <person name="Anthony F."/>
            <person name="Aprea G."/>
            <person name="Aury J.M."/>
            <person name="Bento P."/>
            <person name="Bernard M."/>
            <person name="Bocs S."/>
            <person name="Campa C."/>
            <person name="Cenci A."/>
            <person name="Combes M.C."/>
            <person name="Crouzillat D."/>
            <person name="Da Silva C."/>
            <person name="Daddiego L."/>
            <person name="De Bellis F."/>
            <person name="Dussert S."/>
            <person name="Garsmeur O."/>
            <person name="Gayraud T."/>
            <person name="Guignon V."/>
            <person name="Jahn K."/>
            <person name="Jamilloux V."/>
            <person name="Joet T."/>
            <person name="Labadie K."/>
            <person name="Lan T."/>
            <person name="Leclercq J."/>
            <person name="Lepelley M."/>
            <person name="Leroy T."/>
            <person name="Li L.T."/>
            <person name="Librado P."/>
            <person name="Lopez L."/>
            <person name="Munoz A."/>
            <person name="Noel B."/>
            <person name="Pallavicini A."/>
            <person name="Perrotta G."/>
            <person name="Poncet V."/>
            <person name="Pot D."/>
            <person name="Priyono X."/>
            <person name="Rigoreau M."/>
            <person name="Rouard M."/>
            <person name="Rozas J."/>
            <person name="Tranchant-Dubreuil C."/>
            <person name="VanBuren R."/>
            <person name="Zhang Q."/>
            <person name="Andrade A.C."/>
            <person name="Argout X."/>
            <person name="Bertrand B."/>
            <person name="de Kochko A."/>
            <person name="Graziosi G."/>
            <person name="Henry R.J."/>
            <person name="Jayarama X."/>
            <person name="Ming R."/>
            <person name="Nagai C."/>
            <person name="Rounsley S."/>
            <person name="Sankoff D."/>
            <person name="Giuliano G."/>
            <person name="Albert V.A."/>
            <person name="Wincker P."/>
            <person name="Lashermes P."/>
        </authorList>
    </citation>
    <scope>NUCLEOTIDE SEQUENCE [LARGE SCALE GENOMIC DNA]</scope>
    <source>
        <strain evidence="3">cv. DH200-94</strain>
    </source>
</reference>
<dbReference type="Proteomes" id="UP000295252">
    <property type="component" value="Chromosome VII"/>
</dbReference>
<dbReference type="Pfam" id="PF05097">
    <property type="entry name" value="DUF688"/>
    <property type="match status" value="1"/>
</dbReference>
<feature type="region of interest" description="Disordered" evidence="1">
    <location>
        <begin position="46"/>
        <end position="83"/>
    </location>
</feature>
<evidence type="ECO:0000313" key="2">
    <source>
        <dbReference type="EMBL" id="CDP15941.1"/>
    </source>
</evidence>
<proteinExistence type="predicted"/>
<evidence type="ECO:0000313" key="3">
    <source>
        <dbReference type="Proteomes" id="UP000295252"/>
    </source>
</evidence>
<organism evidence="2 3">
    <name type="scientific">Coffea canephora</name>
    <name type="common">Robusta coffee</name>
    <dbReference type="NCBI Taxonomy" id="49390"/>
    <lineage>
        <taxon>Eukaryota</taxon>
        <taxon>Viridiplantae</taxon>
        <taxon>Streptophyta</taxon>
        <taxon>Embryophyta</taxon>
        <taxon>Tracheophyta</taxon>
        <taxon>Spermatophyta</taxon>
        <taxon>Magnoliopsida</taxon>
        <taxon>eudicotyledons</taxon>
        <taxon>Gunneridae</taxon>
        <taxon>Pentapetalae</taxon>
        <taxon>asterids</taxon>
        <taxon>lamiids</taxon>
        <taxon>Gentianales</taxon>
        <taxon>Rubiaceae</taxon>
        <taxon>Ixoroideae</taxon>
        <taxon>Gardenieae complex</taxon>
        <taxon>Bertiereae - Coffeeae clade</taxon>
        <taxon>Coffeeae</taxon>
        <taxon>Coffea</taxon>
    </lineage>
</organism>
<dbReference type="InterPro" id="IPR007789">
    <property type="entry name" value="DUF688"/>
</dbReference>
<dbReference type="PANTHER" id="PTHR33671:SF2">
    <property type="entry name" value="N-METHYLTRANSFERASE, PUTATIVE (DUF688)-RELATED"/>
    <property type="match status" value="1"/>
</dbReference>
<feature type="region of interest" description="Disordered" evidence="1">
    <location>
        <begin position="340"/>
        <end position="395"/>
    </location>
</feature>
<dbReference type="STRING" id="49390.A0A068V5J8"/>
<dbReference type="OMA" id="HYAPRKQ"/>
<feature type="region of interest" description="Disordered" evidence="1">
    <location>
        <begin position="108"/>
        <end position="188"/>
    </location>
</feature>